<feature type="compositionally biased region" description="Polar residues" evidence="1">
    <location>
        <begin position="17"/>
        <end position="34"/>
    </location>
</feature>
<accession>A0A7Z2G815</accession>
<name>A0A7Z2G815_9BURK</name>
<evidence type="ECO:0000256" key="1">
    <source>
        <dbReference type="SAM" id="MobiDB-lite"/>
    </source>
</evidence>
<protein>
    <recommendedName>
        <fullName evidence="4">Tail fiber protein</fullName>
    </recommendedName>
</protein>
<keyword evidence="3" id="KW-1185">Reference proteome</keyword>
<reference evidence="2 3" key="1">
    <citation type="submission" date="2019-12" db="EMBL/GenBank/DDBJ databases">
        <title>Paraburkholderia acidiphila 7Q-K02 sp. nov and Paraburkholderia acidisoli DHF22 sp. nov., two strains isolated from forest soil.</title>
        <authorList>
            <person name="Gao Z."/>
            <person name="Qiu L."/>
        </authorList>
    </citation>
    <scope>NUCLEOTIDE SEQUENCE [LARGE SCALE GENOMIC DNA]</scope>
    <source>
        <strain evidence="2 3">7Q-K02</strain>
    </source>
</reference>
<evidence type="ECO:0008006" key="4">
    <source>
        <dbReference type="Google" id="ProtNLM"/>
    </source>
</evidence>
<proteinExistence type="predicted"/>
<organism evidence="2 3">
    <name type="scientific">Paraburkholderia acidiphila</name>
    <dbReference type="NCBI Taxonomy" id="2571747"/>
    <lineage>
        <taxon>Bacteria</taxon>
        <taxon>Pseudomonadati</taxon>
        <taxon>Pseudomonadota</taxon>
        <taxon>Betaproteobacteria</taxon>
        <taxon>Burkholderiales</taxon>
        <taxon>Burkholderiaceae</taxon>
        <taxon>Paraburkholderia</taxon>
    </lineage>
</organism>
<evidence type="ECO:0000313" key="3">
    <source>
        <dbReference type="Proteomes" id="UP000434209"/>
    </source>
</evidence>
<dbReference type="EMBL" id="CP046910">
    <property type="protein sequence ID" value="QGZ56762.1"/>
    <property type="molecule type" value="Genomic_DNA"/>
</dbReference>
<evidence type="ECO:0000313" key="2">
    <source>
        <dbReference type="EMBL" id="QGZ56762.1"/>
    </source>
</evidence>
<gene>
    <name evidence="2" type="ORF">FAZ97_17520</name>
</gene>
<sequence>MDRLIAPNSVPFAQADTAPTTGTPQYATDGNPASNVPATQWPAYAWNTIQDEIYNVIVGAGLTPDRTKWNQLLTAIQTMMQGSTTNVSADTGAVNAYVVAFTPALPAPVPWVPFWFKVAHTNTGASTLNVSGTAYGLVGGAHLPLQGNELVANGDALVYWNPTLNSGAGQFVLLLCSGAAEQVAAASKSNHAVNLGQFETIAAYLASQSGSLGNPVASTTYTPASQSITFPSFSKSGAFRVLAQLVTSGFSQTNTVECQFQNQLFDGTNTAGQGNFWNVYKKNTGTGFAAADTFLSVTTYAPGSTITFLQRTVVQIEDTQFSLQNCFMRLWVVEA</sequence>
<dbReference type="Proteomes" id="UP000434209">
    <property type="component" value="Chromosome 2"/>
</dbReference>
<dbReference type="AlphaFoldDB" id="A0A7Z2G815"/>
<feature type="region of interest" description="Disordered" evidence="1">
    <location>
        <begin position="1"/>
        <end position="34"/>
    </location>
</feature>
<dbReference type="RefSeq" id="WP_158759716.1">
    <property type="nucleotide sequence ID" value="NZ_CP046910.1"/>
</dbReference>
<dbReference type="OrthoDB" id="9107395at2"/>
<dbReference type="KEGG" id="pacp:FAZ97_17520"/>